<dbReference type="InterPro" id="IPR036163">
    <property type="entry name" value="HMA_dom_sf"/>
</dbReference>
<feature type="region of interest" description="Disordered" evidence="2">
    <location>
        <begin position="102"/>
        <end position="135"/>
    </location>
</feature>
<dbReference type="GO" id="GO:0016020">
    <property type="term" value="C:membrane"/>
    <property type="evidence" value="ECO:0007669"/>
    <property type="project" value="UniProtKB-SubCell"/>
</dbReference>
<dbReference type="PANTHER" id="PTHR46413">
    <property type="entry name" value="HEAVY METAL-ASSOCIATED ISOPRENYLATED PLANT PROTEIN 6"/>
    <property type="match status" value="1"/>
</dbReference>
<dbReference type="InterPro" id="IPR006121">
    <property type="entry name" value="HMA_dom"/>
</dbReference>
<organism evidence="4 5">
    <name type="scientific">Striga asiatica</name>
    <name type="common">Asiatic witchweed</name>
    <name type="synonym">Buchnera asiatica</name>
    <dbReference type="NCBI Taxonomy" id="4170"/>
    <lineage>
        <taxon>Eukaryota</taxon>
        <taxon>Viridiplantae</taxon>
        <taxon>Streptophyta</taxon>
        <taxon>Embryophyta</taxon>
        <taxon>Tracheophyta</taxon>
        <taxon>Spermatophyta</taxon>
        <taxon>Magnoliopsida</taxon>
        <taxon>eudicotyledons</taxon>
        <taxon>Gunneridae</taxon>
        <taxon>Pentapetalae</taxon>
        <taxon>asterids</taxon>
        <taxon>lamiids</taxon>
        <taxon>Lamiales</taxon>
        <taxon>Orobanchaceae</taxon>
        <taxon>Buchnereae</taxon>
        <taxon>Striga</taxon>
    </lineage>
</organism>
<feature type="region of interest" description="Disordered" evidence="2">
    <location>
        <begin position="1"/>
        <end position="36"/>
    </location>
</feature>
<comment type="subcellular location">
    <subcellularLocation>
        <location evidence="1">Membrane</location>
        <topology evidence="1">Peripheral membrane protein</topology>
    </subcellularLocation>
</comment>
<feature type="compositionally biased region" description="Basic and acidic residues" evidence="2">
    <location>
        <begin position="213"/>
        <end position="250"/>
    </location>
</feature>
<dbReference type="AlphaFoldDB" id="A0A5A7PWF6"/>
<dbReference type="Pfam" id="PF00403">
    <property type="entry name" value="HMA"/>
    <property type="match status" value="2"/>
</dbReference>
<name>A0A5A7PWF6_STRAF</name>
<dbReference type="Proteomes" id="UP000325081">
    <property type="component" value="Unassembled WGS sequence"/>
</dbReference>
<feature type="compositionally biased region" description="Basic and acidic residues" evidence="2">
    <location>
        <begin position="122"/>
        <end position="135"/>
    </location>
</feature>
<dbReference type="CDD" id="cd00371">
    <property type="entry name" value="HMA"/>
    <property type="match status" value="2"/>
</dbReference>
<dbReference type="GO" id="GO:0009626">
    <property type="term" value="P:plant-type hypersensitive response"/>
    <property type="evidence" value="ECO:0007669"/>
    <property type="project" value="UniProtKB-KW"/>
</dbReference>
<dbReference type="GO" id="GO:0046872">
    <property type="term" value="F:metal ion binding"/>
    <property type="evidence" value="ECO:0007669"/>
    <property type="project" value="InterPro"/>
</dbReference>
<keyword evidence="5" id="KW-1185">Reference proteome</keyword>
<reference evidence="5" key="1">
    <citation type="journal article" date="2019" name="Curr. Biol.">
        <title>Genome Sequence of Striga asiatica Provides Insight into the Evolution of Plant Parasitism.</title>
        <authorList>
            <person name="Yoshida S."/>
            <person name="Kim S."/>
            <person name="Wafula E.K."/>
            <person name="Tanskanen J."/>
            <person name="Kim Y.M."/>
            <person name="Honaas L."/>
            <person name="Yang Z."/>
            <person name="Spallek T."/>
            <person name="Conn C.E."/>
            <person name="Ichihashi Y."/>
            <person name="Cheong K."/>
            <person name="Cui S."/>
            <person name="Der J.P."/>
            <person name="Gundlach H."/>
            <person name="Jiao Y."/>
            <person name="Hori C."/>
            <person name="Ishida J.K."/>
            <person name="Kasahara H."/>
            <person name="Kiba T."/>
            <person name="Kim M.S."/>
            <person name="Koo N."/>
            <person name="Laohavisit A."/>
            <person name="Lee Y.H."/>
            <person name="Lumba S."/>
            <person name="McCourt P."/>
            <person name="Mortimer J.C."/>
            <person name="Mutuku J.M."/>
            <person name="Nomura T."/>
            <person name="Sasaki-Sekimoto Y."/>
            <person name="Seto Y."/>
            <person name="Wang Y."/>
            <person name="Wakatake T."/>
            <person name="Sakakibara H."/>
            <person name="Demura T."/>
            <person name="Yamaguchi S."/>
            <person name="Yoneyama K."/>
            <person name="Manabe R.I."/>
            <person name="Nelson D.C."/>
            <person name="Schulman A.H."/>
            <person name="Timko M.P."/>
            <person name="dePamphilis C.W."/>
            <person name="Choi D."/>
            <person name="Shirasu K."/>
        </authorList>
    </citation>
    <scope>NUCLEOTIDE SEQUENCE [LARGE SCALE GENOMIC DNA]</scope>
    <source>
        <strain evidence="5">cv. UVA1</strain>
    </source>
</reference>
<dbReference type="SUPFAM" id="SSF55008">
    <property type="entry name" value="HMA, heavy metal-associated domain"/>
    <property type="match status" value="2"/>
</dbReference>
<evidence type="ECO:0000256" key="2">
    <source>
        <dbReference type="SAM" id="MobiDB-lite"/>
    </source>
</evidence>
<sequence length="389" mass="43140">MGEKDEMKGEGEKKPAVDGGEKEAAAANGGEKKEAEPLTVVLKLDLHCEGCAKKVSRSISHLQGVEKVKADRESKKLTVTGSVNPTWLRQTVENKTKKKVELISPQPKKDGGDAAVATAQKPPEKDKADDKDKKPKEAVINTVVMKIKLHCDGCAHKIRRIIQKNIDGVSSVSTDFHKDLVTVIGSMDVKGLAAYLREKLKREVEIIPPKKSNNNDEKSNQNEEGEGGHVDPKNEKEGGKIEKEGGKPDVGDDAGDGVGERNDKEAVKGEKKEENRKKDCEPEAEEARGETKKEKKKGKEVANKVELNKMDRYYNYNPHTYYYEMPVHDRTYLSHEYGSSSVYHDNRDIYSDSDFAGQYSRGPPLPPPTYLNANDGLFSDENPNGCYVM</sequence>
<dbReference type="PANTHER" id="PTHR46413:SF1">
    <property type="entry name" value="HEAVY METAL-ASSOCIATED ISOPRENYLATED PLANT PROTEIN 6"/>
    <property type="match status" value="1"/>
</dbReference>
<feature type="compositionally biased region" description="Basic and acidic residues" evidence="2">
    <location>
        <begin position="258"/>
        <end position="298"/>
    </location>
</feature>
<protein>
    <submittedName>
        <fullName evidence="4">Heavy metal transport/detoxification superfamily protein</fullName>
    </submittedName>
</protein>
<feature type="region of interest" description="Disordered" evidence="2">
    <location>
        <begin position="207"/>
        <end position="298"/>
    </location>
</feature>
<feature type="domain" description="HMA" evidence="3">
    <location>
        <begin position="140"/>
        <end position="212"/>
    </location>
</feature>
<dbReference type="Gene3D" id="3.30.70.100">
    <property type="match status" value="2"/>
</dbReference>
<evidence type="ECO:0000313" key="5">
    <source>
        <dbReference type="Proteomes" id="UP000325081"/>
    </source>
</evidence>
<dbReference type="OrthoDB" id="773760at2759"/>
<gene>
    <name evidence="4" type="ORF">STAS_13231</name>
</gene>
<dbReference type="EMBL" id="BKCP01005228">
    <property type="protein sequence ID" value="GER36852.1"/>
    <property type="molecule type" value="Genomic_DNA"/>
</dbReference>
<evidence type="ECO:0000256" key="1">
    <source>
        <dbReference type="ARBA" id="ARBA00004170"/>
    </source>
</evidence>
<evidence type="ECO:0000313" key="4">
    <source>
        <dbReference type="EMBL" id="GER36852.1"/>
    </source>
</evidence>
<proteinExistence type="predicted"/>
<feature type="compositionally biased region" description="Basic and acidic residues" evidence="2">
    <location>
        <begin position="102"/>
        <end position="112"/>
    </location>
</feature>
<comment type="caution">
    <text evidence="4">The sequence shown here is derived from an EMBL/GenBank/DDBJ whole genome shotgun (WGS) entry which is preliminary data.</text>
</comment>
<accession>A0A5A7PWF6</accession>
<feature type="domain" description="HMA" evidence="3">
    <location>
        <begin position="37"/>
        <end position="108"/>
    </location>
</feature>
<evidence type="ECO:0000259" key="3">
    <source>
        <dbReference type="PROSITE" id="PS50846"/>
    </source>
</evidence>
<dbReference type="PROSITE" id="PS50846">
    <property type="entry name" value="HMA_2"/>
    <property type="match status" value="2"/>
</dbReference>
<dbReference type="InterPro" id="IPR044594">
    <property type="entry name" value="HIPP01/3/5/6"/>
</dbReference>